<sequence length="99" mass="10165">MSDISISTDTVQGMSLGNQLFGPESVRDYNDEIASGINTAGGLDNREQAVAGLEVASRTQDYLGAGTDFSSSGTDIDIQQAVHQAAADTGIGTIADKIA</sequence>
<evidence type="ECO:0000313" key="1">
    <source>
        <dbReference type="EMBL" id="EGB13634.1"/>
    </source>
</evidence>
<dbReference type="OrthoDB" id="5465173at2"/>
<proteinExistence type="predicted"/>
<reference evidence="1 2" key="1">
    <citation type="journal article" date="2011" name="J. Bacteriol.">
        <title>Genome sequence of the mercury-methylating strain Desulfovibrio desulfuricans ND132.</title>
        <authorList>
            <person name="Brown S.D."/>
            <person name="Gilmour C.C."/>
            <person name="Kucken A.M."/>
            <person name="Wall J.D."/>
            <person name="Elias D.A."/>
            <person name="Brandt C.C."/>
            <person name="Podar M."/>
            <person name="Chertkov O."/>
            <person name="Held B."/>
            <person name="Bruce D.C."/>
            <person name="Detter J.C."/>
            <person name="Tapia R."/>
            <person name="Han C.S."/>
            <person name="Goodwin L.A."/>
            <person name="Cheng J.F."/>
            <person name="Pitluck S."/>
            <person name="Woyke T."/>
            <person name="Mikhailova N."/>
            <person name="Ivanova N.N."/>
            <person name="Han J."/>
            <person name="Lucas S."/>
            <person name="Lapidus A.L."/>
            <person name="Land M.L."/>
            <person name="Hauser L.J."/>
            <person name="Palumbo A.V."/>
        </authorList>
    </citation>
    <scope>NUCLEOTIDE SEQUENCE [LARGE SCALE GENOMIC DNA]</scope>
    <source>
        <strain evidence="1 2">ND132</strain>
    </source>
</reference>
<name>F0JF78_9BACT</name>
<dbReference type="AlphaFoldDB" id="F0JF78"/>
<dbReference type="EMBL" id="CP003220">
    <property type="protein sequence ID" value="EGB13634.1"/>
    <property type="molecule type" value="Genomic_DNA"/>
</dbReference>
<gene>
    <name evidence="1" type="ORF">DND132_0417</name>
</gene>
<dbReference type="RefSeq" id="WP_014321062.1">
    <property type="nucleotide sequence ID" value="NC_016803.1"/>
</dbReference>
<accession>F0JF78</accession>
<protein>
    <submittedName>
        <fullName evidence="1">Uncharacterized protein</fullName>
    </submittedName>
</protein>
<organism evidence="1 2">
    <name type="scientific">Pseudodesulfovibrio mercurii</name>
    <dbReference type="NCBI Taxonomy" id="641491"/>
    <lineage>
        <taxon>Bacteria</taxon>
        <taxon>Pseudomonadati</taxon>
        <taxon>Thermodesulfobacteriota</taxon>
        <taxon>Desulfovibrionia</taxon>
        <taxon>Desulfovibrionales</taxon>
        <taxon>Desulfovibrionaceae</taxon>
    </lineage>
</organism>
<dbReference type="Proteomes" id="UP000007845">
    <property type="component" value="Chromosome"/>
</dbReference>
<dbReference type="eggNOG" id="ENOG50318GV">
    <property type="taxonomic scope" value="Bacteria"/>
</dbReference>
<evidence type="ECO:0000313" key="2">
    <source>
        <dbReference type="Proteomes" id="UP000007845"/>
    </source>
</evidence>
<dbReference type="HOGENOM" id="CLU_2355127_0_0_7"/>
<dbReference type="KEGG" id="ddn:DND132_0417"/>
<keyword evidence="2" id="KW-1185">Reference proteome</keyword>